<proteinExistence type="inferred from homology"/>
<dbReference type="InterPro" id="IPR029045">
    <property type="entry name" value="ClpP/crotonase-like_dom_sf"/>
</dbReference>
<evidence type="ECO:0000256" key="1">
    <source>
        <dbReference type="ARBA" id="ARBA00005254"/>
    </source>
</evidence>
<protein>
    <submittedName>
        <fullName evidence="4">Enoyl-CoA hydratase</fullName>
    </submittedName>
</protein>
<name>A0A1M6NV01_9BACT</name>
<dbReference type="GO" id="GO:0006635">
    <property type="term" value="P:fatty acid beta-oxidation"/>
    <property type="evidence" value="ECO:0007669"/>
    <property type="project" value="TreeGrafter"/>
</dbReference>
<evidence type="ECO:0000256" key="2">
    <source>
        <dbReference type="ARBA" id="ARBA00023239"/>
    </source>
</evidence>
<sequence length="263" mass="27734">MASFDNLLYDLDAASGILTITLNRPAKLNALNAATIMEIGQAMQAALDDAAVRGIILTGSGEKAFVAGADIAELAAIETEPLARRASEQGQEVFCMIEESPKPVIAAVNGFALGGGCELAMACHLRIAAENARFGQPEVNLGLIPGYGGTQRLAQLIGKGKALELLLTADMVKADEALRLGLVNHVVPAAELLSFTRDLLSRILTKAPLAVGLVIDSVNALYADERHGYQVEANAFGQCFASNDFKEGTQAFLEKRPAAFKGH</sequence>
<dbReference type="InterPro" id="IPR018376">
    <property type="entry name" value="Enoyl-CoA_hyd/isom_CS"/>
</dbReference>
<dbReference type="Gene3D" id="3.90.226.10">
    <property type="entry name" value="2-enoyl-CoA Hydratase, Chain A, domain 1"/>
    <property type="match status" value="1"/>
</dbReference>
<dbReference type="RefSeq" id="WP_073280670.1">
    <property type="nucleotide sequence ID" value="NZ_FRAS01000001.1"/>
</dbReference>
<dbReference type="EMBL" id="FRAS01000001">
    <property type="protein sequence ID" value="SHJ99505.1"/>
    <property type="molecule type" value="Genomic_DNA"/>
</dbReference>
<keyword evidence="5" id="KW-1185">Reference proteome</keyword>
<dbReference type="PANTHER" id="PTHR11941:SF54">
    <property type="entry name" value="ENOYL-COA HYDRATASE, MITOCHONDRIAL"/>
    <property type="match status" value="1"/>
</dbReference>
<dbReference type="Proteomes" id="UP000183947">
    <property type="component" value="Unassembled WGS sequence"/>
</dbReference>
<dbReference type="Gene3D" id="1.10.12.10">
    <property type="entry name" value="Lyase 2-enoyl-coa Hydratase, Chain A, domain 2"/>
    <property type="match status" value="1"/>
</dbReference>
<evidence type="ECO:0000313" key="4">
    <source>
        <dbReference type="EMBL" id="SHJ99505.1"/>
    </source>
</evidence>
<organism evidence="4 5">
    <name type="scientific">Hymenobacter psychrotolerans DSM 18569</name>
    <dbReference type="NCBI Taxonomy" id="1121959"/>
    <lineage>
        <taxon>Bacteria</taxon>
        <taxon>Pseudomonadati</taxon>
        <taxon>Bacteroidota</taxon>
        <taxon>Cytophagia</taxon>
        <taxon>Cytophagales</taxon>
        <taxon>Hymenobacteraceae</taxon>
        <taxon>Hymenobacter</taxon>
    </lineage>
</organism>
<dbReference type="PROSITE" id="PS00166">
    <property type="entry name" value="ENOYL_COA_HYDRATASE"/>
    <property type="match status" value="1"/>
</dbReference>
<dbReference type="AlphaFoldDB" id="A0A1M6NV01"/>
<dbReference type="PANTHER" id="PTHR11941">
    <property type="entry name" value="ENOYL-COA HYDRATASE-RELATED"/>
    <property type="match status" value="1"/>
</dbReference>
<dbReference type="GO" id="GO:0016829">
    <property type="term" value="F:lyase activity"/>
    <property type="evidence" value="ECO:0007669"/>
    <property type="project" value="UniProtKB-KW"/>
</dbReference>
<dbReference type="FunFam" id="3.90.226.10:FF:000009">
    <property type="entry name" value="Carnitinyl-CoA dehydratase"/>
    <property type="match status" value="1"/>
</dbReference>
<comment type="similarity">
    <text evidence="1 3">Belongs to the enoyl-CoA hydratase/isomerase family.</text>
</comment>
<dbReference type="OrthoDB" id="9775794at2"/>
<dbReference type="STRING" id="1121959.SAMN02746009_00025"/>
<dbReference type="InterPro" id="IPR001753">
    <property type="entry name" value="Enoyl-CoA_hydra/iso"/>
</dbReference>
<gene>
    <name evidence="4" type="ORF">SAMN02746009_00025</name>
</gene>
<accession>A0A1M6NV01</accession>
<keyword evidence="2" id="KW-0456">Lyase</keyword>
<evidence type="ECO:0000313" key="5">
    <source>
        <dbReference type="Proteomes" id="UP000183947"/>
    </source>
</evidence>
<evidence type="ECO:0000256" key="3">
    <source>
        <dbReference type="RuleBase" id="RU003707"/>
    </source>
</evidence>
<dbReference type="SUPFAM" id="SSF52096">
    <property type="entry name" value="ClpP/crotonase"/>
    <property type="match status" value="1"/>
</dbReference>
<dbReference type="InterPro" id="IPR014748">
    <property type="entry name" value="Enoyl-CoA_hydra_C"/>
</dbReference>
<dbReference type="Pfam" id="PF00378">
    <property type="entry name" value="ECH_1"/>
    <property type="match status" value="1"/>
</dbReference>
<reference evidence="5" key="1">
    <citation type="submission" date="2016-11" db="EMBL/GenBank/DDBJ databases">
        <authorList>
            <person name="Varghese N."/>
            <person name="Submissions S."/>
        </authorList>
    </citation>
    <scope>NUCLEOTIDE SEQUENCE [LARGE SCALE GENOMIC DNA]</scope>
    <source>
        <strain evidence="5">DSM 18569</strain>
    </source>
</reference>
<dbReference type="CDD" id="cd06558">
    <property type="entry name" value="crotonase-like"/>
    <property type="match status" value="1"/>
</dbReference>